<dbReference type="PhylomeDB" id="B4JLH8"/>
<dbReference type="Proteomes" id="UP000001070">
    <property type="component" value="Unassembled WGS sequence"/>
</dbReference>
<accession>B4JLH8</accession>
<reference evidence="1 2" key="1">
    <citation type="journal article" date="2007" name="Nature">
        <title>Evolution of genes and genomes on the Drosophila phylogeny.</title>
        <authorList>
            <consortium name="Drosophila 12 Genomes Consortium"/>
            <person name="Clark A.G."/>
            <person name="Eisen M.B."/>
            <person name="Smith D.R."/>
            <person name="Bergman C.M."/>
            <person name="Oliver B."/>
            <person name="Markow T.A."/>
            <person name="Kaufman T.C."/>
            <person name="Kellis M."/>
            <person name="Gelbart W."/>
            <person name="Iyer V.N."/>
            <person name="Pollard D.A."/>
            <person name="Sackton T.B."/>
            <person name="Larracuente A.M."/>
            <person name="Singh N.D."/>
            <person name="Abad J.P."/>
            <person name="Abt D.N."/>
            <person name="Adryan B."/>
            <person name="Aguade M."/>
            <person name="Akashi H."/>
            <person name="Anderson W.W."/>
            <person name="Aquadro C.F."/>
            <person name="Ardell D.H."/>
            <person name="Arguello R."/>
            <person name="Artieri C.G."/>
            <person name="Barbash D.A."/>
            <person name="Barker D."/>
            <person name="Barsanti P."/>
            <person name="Batterham P."/>
            <person name="Batzoglou S."/>
            <person name="Begun D."/>
            <person name="Bhutkar A."/>
            <person name="Blanco E."/>
            <person name="Bosak S.A."/>
            <person name="Bradley R.K."/>
            <person name="Brand A.D."/>
            <person name="Brent M.R."/>
            <person name="Brooks A.N."/>
            <person name="Brown R.H."/>
            <person name="Butlin R.K."/>
            <person name="Caggese C."/>
            <person name="Calvi B.R."/>
            <person name="Bernardo de Carvalho A."/>
            <person name="Caspi A."/>
            <person name="Castrezana S."/>
            <person name="Celniker S.E."/>
            <person name="Chang J.L."/>
            <person name="Chapple C."/>
            <person name="Chatterji S."/>
            <person name="Chinwalla A."/>
            <person name="Civetta A."/>
            <person name="Clifton S.W."/>
            <person name="Comeron J.M."/>
            <person name="Costello J.C."/>
            <person name="Coyne J.A."/>
            <person name="Daub J."/>
            <person name="David R.G."/>
            <person name="Delcher A.L."/>
            <person name="Delehaunty K."/>
            <person name="Do C.B."/>
            <person name="Ebling H."/>
            <person name="Edwards K."/>
            <person name="Eickbush T."/>
            <person name="Evans J.D."/>
            <person name="Filipski A."/>
            <person name="Findeiss S."/>
            <person name="Freyhult E."/>
            <person name="Fulton L."/>
            <person name="Fulton R."/>
            <person name="Garcia A.C."/>
            <person name="Gardiner A."/>
            <person name="Garfield D.A."/>
            <person name="Garvin B.E."/>
            <person name="Gibson G."/>
            <person name="Gilbert D."/>
            <person name="Gnerre S."/>
            <person name="Godfrey J."/>
            <person name="Good R."/>
            <person name="Gotea V."/>
            <person name="Gravely B."/>
            <person name="Greenberg A.J."/>
            <person name="Griffiths-Jones S."/>
            <person name="Gross S."/>
            <person name="Guigo R."/>
            <person name="Gustafson E.A."/>
            <person name="Haerty W."/>
            <person name="Hahn M.W."/>
            <person name="Halligan D.L."/>
            <person name="Halpern A.L."/>
            <person name="Halter G.M."/>
            <person name="Han M.V."/>
            <person name="Heger A."/>
            <person name="Hillier L."/>
            <person name="Hinrichs A.S."/>
            <person name="Holmes I."/>
            <person name="Hoskins R.A."/>
            <person name="Hubisz M.J."/>
            <person name="Hultmark D."/>
            <person name="Huntley M.A."/>
            <person name="Jaffe D.B."/>
            <person name="Jagadeeshan S."/>
            <person name="Jeck W.R."/>
            <person name="Johnson J."/>
            <person name="Jones C.D."/>
            <person name="Jordan W.C."/>
            <person name="Karpen G.H."/>
            <person name="Kataoka E."/>
            <person name="Keightley P.D."/>
            <person name="Kheradpour P."/>
            <person name="Kirkness E.F."/>
            <person name="Koerich L.B."/>
            <person name="Kristiansen K."/>
            <person name="Kudrna D."/>
            <person name="Kulathinal R.J."/>
            <person name="Kumar S."/>
            <person name="Kwok R."/>
            <person name="Lander E."/>
            <person name="Langley C.H."/>
            <person name="Lapoint R."/>
            <person name="Lazzaro B.P."/>
            <person name="Lee S.J."/>
            <person name="Levesque L."/>
            <person name="Li R."/>
            <person name="Lin C.F."/>
            <person name="Lin M.F."/>
            <person name="Lindblad-Toh K."/>
            <person name="Llopart A."/>
            <person name="Long M."/>
            <person name="Low L."/>
            <person name="Lozovsky E."/>
            <person name="Lu J."/>
            <person name="Luo M."/>
            <person name="Machado C.A."/>
            <person name="Makalowski W."/>
            <person name="Marzo M."/>
            <person name="Matsuda M."/>
            <person name="Matzkin L."/>
            <person name="McAllister B."/>
            <person name="McBride C.S."/>
            <person name="McKernan B."/>
            <person name="McKernan K."/>
            <person name="Mendez-Lago M."/>
            <person name="Minx P."/>
            <person name="Mollenhauer M.U."/>
            <person name="Montooth K."/>
            <person name="Mount S.M."/>
            <person name="Mu X."/>
            <person name="Myers E."/>
            <person name="Negre B."/>
            <person name="Newfeld S."/>
            <person name="Nielsen R."/>
            <person name="Noor M.A."/>
            <person name="O'Grady P."/>
            <person name="Pachter L."/>
            <person name="Papaceit M."/>
            <person name="Parisi M.J."/>
            <person name="Parisi M."/>
            <person name="Parts L."/>
            <person name="Pedersen J.S."/>
            <person name="Pesole G."/>
            <person name="Phillippy A.M."/>
            <person name="Ponting C.P."/>
            <person name="Pop M."/>
            <person name="Porcelli D."/>
            <person name="Powell J.R."/>
            <person name="Prohaska S."/>
            <person name="Pruitt K."/>
            <person name="Puig M."/>
            <person name="Quesneville H."/>
            <person name="Ram K.R."/>
            <person name="Rand D."/>
            <person name="Rasmussen M.D."/>
            <person name="Reed L.K."/>
            <person name="Reenan R."/>
            <person name="Reily A."/>
            <person name="Remington K.A."/>
            <person name="Rieger T.T."/>
            <person name="Ritchie M.G."/>
            <person name="Robin C."/>
            <person name="Rogers Y.H."/>
            <person name="Rohde C."/>
            <person name="Rozas J."/>
            <person name="Rubenfield M.J."/>
            <person name="Ruiz A."/>
            <person name="Russo S."/>
            <person name="Salzberg S.L."/>
            <person name="Sanchez-Gracia A."/>
            <person name="Saranga D.J."/>
            <person name="Sato H."/>
            <person name="Schaeffer S.W."/>
            <person name="Schatz M.C."/>
            <person name="Schlenke T."/>
            <person name="Schwartz R."/>
            <person name="Segarra C."/>
            <person name="Singh R.S."/>
            <person name="Sirot L."/>
            <person name="Sirota M."/>
            <person name="Sisneros N.B."/>
            <person name="Smith C.D."/>
            <person name="Smith T.F."/>
            <person name="Spieth J."/>
            <person name="Stage D.E."/>
            <person name="Stark A."/>
            <person name="Stephan W."/>
            <person name="Strausberg R.L."/>
            <person name="Strempel S."/>
            <person name="Sturgill D."/>
            <person name="Sutton G."/>
            <person name="Sutton G.G."/>
            <person name="Tao W."/>
            <person name="Teichmann S."/>
            <person name="Tobari Y.N."/>
            <person name="Tomimura Y."/>
            <person name="Tsolas J.M."/>
            <person name="Valente V.L."/>
            <person name="Venter E."/>
            <person name="Venter J.C."/>
            <person name="Vicario S."/>
            <person name="Vieira F.G."/>
            <person name="Vilella A.J."/>
            <person name="Villasante A."/>
            <person name="Walenz B."/>
            <person name="Wang J."/>
            <person name="Wasserman M."/>
            <person name="Watts T."/>
            <person name="Wilson D."/>
            <person name="Wilson R.K."/>
            <person name="Wing R.A."/>
            <person name="Wolfner M.F."/>
            <person name="Wong A."/>
            <person name="Wong G.K."/>
            <person name="Wu C.I."/>
            <person name="Wu G."/>
            <person name="Yamamoto D."/>
            <person name="Yang H.P."/>
            <person name="Yang S.P."/>
            <person name="Yorke J.A."/>
            <person name="Yoshida K."/>
            <person name="Zdobnov E."/>
            <person name="Zhang P."/>
            <person name="Zhang Y."/>
            <person name="Zimin A.V."/>
            <person name="Baldwin J."/>
            <person name="Abdouelleil A."/>
            <person name="Abdulkadir J."/>
            <person name="Abebe A."/>
            <person name="Abera B."/>
            <person name="Abreu J."/>
            <person name="Acer S.C."/>
            <person name="Aftuck L."/>
            <person name="Alexander A."/>
            <person name="An P."/>
            <person name="Anderson E."/>
            <person name="Anderson S."/>
            <person name="Arachi H."/>
            <person name="Azer M."/>
            <person name="Bachantsang P."/>
            <person name="Barry A."/>
            <person name="Bayul T."/>
            <person name="Berlin A."/>
            <person name="Bessette D."/>
            <person name="Bloom T."/>
            <person name="Blye J."/>
            <person name="Boguslavskiy L."/>
            <person name="Bonnet C."/>
            <person name="Boukhgalter B."/>
            <person name="Bourzgui I."/>
            <person name="Brown A."/>
            <person name="Cahill P."/>
            <person name="Channer S."/>
            <person name="Cheshatsang Y."/>
            <person name="Chuda L."/>
            <person name="Citroen M."/>
            <person name="Collymore A."/>
            <person name="Cooke P."/>
            <person name="Costello M."/>
            <person name="D'Aco K."/>
            <person name="Daza R."/>
            <person name="De Haan G."/>
            <person name="DeGray S."/>
            <person name="DeMaso C."/>
            <person name="Dhargay N."/>
            <person name="Dooley K."/>
            <person name="Dooley E."/>
            <person name="Doricent M."/>
            <person name="Dorje P."/>
            <person name="Dorjee K."/>
            <person name="Dupes A."/>
            <person name="Elong R."/>
            <person name="Falk J."/>
            <person name="Farina A."/>
            <person name="Faro S."/>
            <person name="Ferguson D."/>
            <person name="Fisher S."/>
            <person name="Foley C.D."/>
            <person name="Franke A."/>
            <person name="Friedrich D."/>
            <person name="Gadbois L."/>
            <person name="Gearin G."/>
            <person name="Gearin C.R."/>
            <person name="Giannoukos G."/>
            <person name="Goode T."/>
            <person name="Graham J."/>
            <person name="Grandbois E."/>
            <person name="Grewal S."/>
            <person name="Gyaltsen K."/>
            <person name="Hafez N."/>
            <person name="Hagos B."/>
            <person name="Hall J."/>
            <person name="Henson C."/>
            <person name="Hollinger A."/>
            <person name="Honan T."/>
            <person name="Huard M.D."/>
            <person name="Hughes L."/>
            <person name="Hurhula B."/>
            <person name="Husby M.E."/>
            <person name="Kamat A."/>
            <person name="Kanga B."/>
            <person name="Kashin S."/>
            <person name="Khazanovich D."/>
            <person name="Kisner P."/>
            <person name="Lance K."/>
            <person name="Lara M."/>
            <person name="Lee W."/>
            <person name="Lennon N."/>
            <person name="Letendre F."/>
            <person name="LeVine R."/>
            <person name="Lipovsky A."/>
            <person name="Liu X."/>
            <person name="Liu J."/>
            <person name="Liu S."/>
            <person name="Lokyitsang T."/>
            <person name="Lokyitsang Y."/>
            <person name="Lubonja R."/>
            <person name="Lui A."/>
            <person name="MacDonald P."/>
            <person name="Magnisalis V."/>
            <person name="Maru K."/>
            <person name="Matthews C."/>
            <person name="McCusker W."/>
            <person name="McDonough S."/>
            <person name="Mehta T."/>
            <person name="Meldrim J."/>
            <person name="Meneus L."/>
            <person name="Mihai O."/>
            <person name="Mihalev A."/>
            <person name="Mihova T."/>
            <person name="Mittelman R."/>
            <person name="Mlenga V."/>
            <person name="Montmayeur A."/>
            <person name="Mulrain L."/>
            <person name="Navidi A."/>
            <person name="Naylor J."/>
            <person name="Negash T."/>
            <person name="Nguyen T."/>
            <person name="Nguyen N."/>
            <person name="Nicol R."/>
            <person name="Norbu C."/>
            <person name="Norbu N."/>
            <person name="Novod N."/>
            <person name="O'Neill B."/>
            <person name="Osman S."/>
            <person name="Markiewicz E."/>
            <person name="Oyono O.L."/>
            <person name="Patti C."/>
            <person name="Phunkhang P."/>
            <person name="Pierre F."/>
            <person name="Priest M."/>
            <person name="Raghuraman S."/>
            <person name="Rege F."/>
            <person name="Reyes R."/>
            <person name="Rise C."/>
            <person name="Rogov P."/>
            <person name="Ross K."/>
            <person name="Ryan E."/>
            <person name="Settipalli S."/>
            <person name="Shea T."/>
            <person name="Sherpa N."/>
            <person name="Shi L."/>
            <person name="Shih D."/>
            <person name="Sparrow T."/>
            <person name="Spaulding J."/>
            <person name="Stalker J."/>
            <person name="Stange-Thomann N."/>
            <person name="Stavropoulos S."/>
            <person name="Stone C."/>
            <person name="Strader C."/>
            <person name="Tesfaye S."/>
            <person name="Thomson T."/>
            <person name="Thoulutsang Y."/>
            <person name="Thoulutsang D."/>
            <person name="Topham K."/>
            <person name="Topping I."/>
            <person name="Tsamla T."/>
            <person name="Vassiliev H."/>
            <person name="Vo A."/>
            <person name="Wangchuk T."/>
            <person name="Wangdi T."/>
            <person name="Weiand M."/>
            <person name="Wilkinson J."/>
            <person name="Wilson A."/>
            <person name="Yadav S."/>
            <person name="Young G."/>
            <person name="Yu Q."/>
            <person name="Zembek L."/>
            <person name="Zhong D."/>
            <person name="Zimmer A."/>
            <person name="Zwirko Z."/>
            <person name="Jaffe D.B."/>
            <person name="Alvarez P."/>
            <person name="Brockman W."/>
            <person name="Butler J."/>
            <person name="Chin C."/>
            <person name="Gnerre S."/>
            <person name="Grabherr M."/>
            <person name="Kleber M."/>
            <person name="Mauceli E."/>
            <person name="MacCallum I."/>
        </authorList>
    </citation>
    <scope>NUCLEOTIDE SEQUENCE [LARGE SCALE GENOMIC DNA]</scope>
    <source>
        <strain evidence="2">Tucson 15287-2541.00</strain>
    </source>
</reference>
<sequence length="57" mass="6107">MPSISPAVTKTEILSDSVSSLSMLQPEHISAGIRYALATPPHVLVHQLTIKPIGEPF</sequence>
<evidence type="ECO:0000313" key="2">
    <source>
        <dbReference type="Proteomes" id="UP000001070"/>
    </source>
</evidence>
<name>B4JLH8_DROGR</name>
<gene>
    <name evidence="1" type="primary">Dgri\GH12864</name>
    <name evidence="1" type="ORF">Dgri_GH12864</name>
</gene>
<dbReference type="InParanoid" id="B4JLH8"/>
<proteinExistence type="predicted"/>
<protein>
    <submittedName>
        <fullName evidence="1">GH12864</fullName>
    </submittedName>
</protein>
<dbReference type="EMBL" id="CH916370">
    <property type="protein sequence ID" value="EDW00431.1"/>
    <property type="molecule type" value="Genomic_DNA"/>
</dbReference>
<dbReference type="eggNOG" id="KOG1205">
    <property type="taxonomic scope" value="Eukaryota"/>
</dbReference>
<evidence type="ECO:0000313" key="1">
    <source>
        <dbReference type="EMBL" id="EDW00431.1"/>
    </source>
</evidence>
<keyword evidence="2" id="KW-1185">Reference proteome</keyword>
<dbReference type="HOGENOM" id="CLU_2998605_0_0_1"/>
<organism evidence="2">
    <name type="scientific">Drosophila grimshawi</name>
    <name type="common">Hawaiian fruit fly</name>
    <name type="synonym">Idiomyia grimshawi</name>
    <dbReference type="NCBI Taxonomy" id="7222"/>
    <lineage>
        <taxon>Eukaryota</taxon>
        <taxon>Metazoa</taxon>
        <taxon>Ecdysozoa</taxon>
        <taxon>Arthropoda</taxon>
        <taxon>Hexapoda</taxon>
        <taxon>Insecta</taxon>
        <taxon>Pterygota</taxon>
        <taxon>Neoptera</taxon>
        <taxon>Endopterygota</taxon>
        <taxon>Diptera</taxon>
        <taxon>Brachycera</taxon>
        <taxon>Muscomorpha</taxon>
        <taxon>Ephydroidea</taxon>
        <taxon>Drosophilidae</taxon>
        <taxon>Drosophila</taxon>
        <taxon>Hawaiian Drosophila</taxon>
    </lineage>
</organism>
<dbReference type="AlphaFoldDB" id="B4JLH8"/>
<dbReference type="STRING" id="7222.B4JLH8"/>